<reference evidence="1 2" key="1">
    <citation type="submission" date="2020-08" db="EMBL/GenBank/DDBJ databases">
        <title>Genomic Encyclopedia of Type Strains, Phase IV (KMG-IV): sequencing the most valuable type-strain genomes for metagenomic binning, comparative biology and taxonomic classification.</title>
        <authorList>
            <person name="Goeker M."/>
        </authorList>
    </citation>
    <scope>NUCLEOTIDE SEQUENCE [LARGE SCALE GENOMIC DNA]</scope>
    <source>
        <strain evidence="1 2">DSM 7465</strain>
    </source>
</reference>
<evidence type="ECO:0000313" key="1">
    <source>
        <dbReference type="EMBL" id="MBB4641838.1"/>
    </source>
</evidence>
<dbReference type="AlphaFoldDB" id="A0A840HWD6"/>
<organism evidence="1 2">
    <name type="scientific">Rhizorhapis suberifaciens</name>
    <name type="common">corky root of lettuce</name>
    <dbReference type="NCBI Taxonomy" id="13656"/>
    <lineage>
        <taxon>Bacteria</taxon>
        <taxon>Pseudomonadati</taxon>
        <taxon>Pseudomonadota</taxon>
        <taxon>Alphaproteobacteria</taxon>
        <taxon>Sphingomonadales</taxon>
        <taxon>Sphingomonadaceae</taxon>
        <taxon>Rhizorhapis</taxon>
    </lineage>
</organism>
<dbReference type="RefSeq" id="WP_184475617.1">
    <property type="nucleotide sequence ID" value="NZ_JACHOV010000007.1"/>
</dbReference>
<keyword evidence="1" id="KW-0238">DNA-binding</keyword>
<name>A0A840HWD6_9SPHN</name>
<dbReference type="GO" id="GO:0003677">
    <property type="term" value="F:DNA binding"/>
    <property type="evidence" value="ECO:0007669"/>
    <property type="project" value="UniProtKB-KW"/>
</dbReference>
<comment type="caution">
    <text evidence="1">The sequence shown here is derived from an EMBL/GenBank/DDBJ whole genome shotgun (WGS) entry which is preliminary data.</text>
</comment>
<protein>
    <submittedName>
        <fullName evidence="1">DNA-binding transcriptional LysR family regulator</fullName>
    </submittedName>
</protein>
<evidence type="ECO:0000313" key="2">
    <source>
        <dbReference type="Proteomes" id="UP000575068"/>
    </source>
</evidence>
<sequence>MTKPCRFRDARMASLEAAGRSYSIALETPSLSVLRAAAESGLALTCRTPVFLGSDFVPLDMGSPALPEIGYNIEICENPHRAVTELAGLLKTALSQL</sequence>
<accession>A0A840HWD6</accession>
<proteinExistence type="predicted"/>
<gene>
    <name evidence="1" type="ORF">HNQ99_002151</name>
</gene>
<keyword evidence="2" id="KW-1185">Reference proteome</keyword>
<dbReference type="Proteomes" id="UP000575068">
    <property type="component" value="Unassembled WGS sequence"/>
</dbReference>
<dbReference type="Gene3D" id="3.40.190.10">
    <property type="entry name" value="Periplasmic binding protein-like II"/>
    <property type="match status" value="1"/>
</dbReference>
<dbReference type="EMBL" id="JACHOV010000007">
    <property type="protein sequence ID" value="MBB4641838.1"/>
    <property type="molecule type" value="Genomic_DNA"/>
</dbReference>